<name>A0AAD6XTX1_9AGAR</name>
<organism evidence="2 3">
    <name type="scientific">Mycena belliarum</name>
    <dbReference type="NCBI Taxonomy" id="1033014"/>
    <lineage>
        <taxon>Eukaryota</taxon>
        <taxon>Fungi</taxon>
        <taxon>Dikarya</taxon>
        <taxon>Basidiomycota</taxon>
        <taxon>Agaricomycotina</taxon>
        <taxon>Agaricomycetes</taxon>
        <taxon>Agaricomycetidae</taxon>
        <taxon>Agaricales</taxon>
        <taxon>Marasmiineae</taxon>
        <taxon>Mycenaceae</taxon>
        <taxon>Mycena</taxon>
    </lineage>
</organism>
<evidence type="ECO:0000313" key="2">
    <source>
        <dbReference type="EMBL" id="KAJ7095359.1"/>
    </source>
</evidence>
<comment type="caution">
    <text evidence="2">The sequence shown here is derived from an EMBL/GenBank/DDBJ whole genome shotgun (WGS) entry which is preliminary data.</text>
</comment>
<dbReference type="AlphaFoldDB" id="A0AAD6XTX1"/>
<dbReference type="EMBL" id="JARJCN010000013">
    <property type="protein sequence ID" value="KAJ7095359.1"/>
    <property type="molecule type" value="Genomic_DNA"/>
</dbReference>
<feature type="region of interest" description="Disordered" evidence="1">
    <location>
        <begin position="1"/>
        <end position="121"/>
    </location>
</feature>
<protein>
    <submittedName>
        <fullName evidence="2">Uncharacterized protein</fullName>
    </submittedName>
</protein>
<gene>
    <name evidence="2" type="ORF">B0H15DRAFT_107757</name>
</gene>
<feature type="compositionally biased region" description="Basic and acidic residues" evidence="1">
    <location>
        <begin position="63"/>
        <end position="97"/>
    </location>
</feature>
<dbReference type="Proteomes" id="UP001222325">
    <property type="component" value="Unassembled WGS sequence"/>
</dbReference>
<evidence type="ECO:0000256" key="1">
    <source>
        <dbReference type="SAM" id="MobiDB-lite"/>
    </source>
</evidence>
<keyword evidence="3" id="KW-1185">Reference proteome</keyword>
<evidence type="ECO:0000313" key="3">
    <source>
        <dbReference type="Proteomes" id="UP001222325"/>
    </source>
</evidence>
<accession>A0AAD6XTX1</accession>
<sequence length="261" mass="30230">MEVIDLTSIADSPPPKEVAPDARQARRERRREQRRAKEEREPEDGPGDEDRREDPHRKRKRSDSRERRREARRGDRSREDDGRKPRRESPGDRDSDRKRSRRRKHRDREPDPPIPDTPIPDEQLFFIDEAPAPLPSAALYTASVPAAEKMSDLILPAHVSVFGETPIDIPATTLDSDEDDYIEYLDYDNRKDFVRYYDEEPEERRTKIVCKKCGAEDEHTTAECHVLICLTCGVRDEHPTRSCNIGKTCFTCGMKGHINAQ</sequence>
<reference evidence="2" key="1">
    <citation type="submission" date="2023-03" db="EMBL/GenBank/DDBJ databases">
        <title>Massive genome expansion in bonnet fungi (Mycena s.s.) driven by repeated elements and novel gene families across ecological guilds.</title>
        <authorList>
            <consortium name="Lawrence Berkeley National Laboratory"/>
            <person name="Harder C.B."/>
            <person name="Miyauchi S."/>
            <person name="Viragh M."/>
            <person name="Kuo A."/>
            <person name="Thoen E."/>
            <person name="Andreopoulos B."/>
            <person name="Lu D."/>
            <person name="Skrede I."/>
            <person name="Drula E."/>
            <person name="Henrissat B."/>
            <person name="Morin E."/>
            <person name="Kohler A."/>
            <person name="Barry K."/>
            <person name="LaButti K."/>
            <person name="Morin E."/>
            <person name="Salamov A."/>
            <person name="Lipzen A."/>
            <person name="Mereny Z."/>
            <person name="Hegedus B."/>
            <person name="Baldrian P."/>
            <person name="Stursova M."/>
            <person name="Weitz H."/>
            <person name="Taylor A."/>
            <person name="Grigoriev I.V."/>
            <person name="Nagy L.G."/>
            <person name="Martin F."/>
            <person name="Kauserud H."/>
        </authorList>
    </citation>
    <scope>NUCLEOTIDE SEQUENCE</scope>
    <source>
        <strain evidence="2">CBHHK173m</strain>
    </source>
</reference>
<proteinExistence type="predicted"/>